<accession>A0A168QEM5</accession>
<dbReference type="PANTHER" id="PTHR11225:SF4">
    <property type="entry name" value="NUCLEAR PORE COMPLEX PROTEIN NUP93"/>
    <property type="match status" value="1"/>
</dbReference>
<evidence type="ECO:0000313" key="6">
    <source>
        <dbReference type="EMBL" id="SAM04498.1"/>
    </source>
</evidence>
<name>A0A168QEM5_ABSGL</name>
<dbReference type="PANTHER" id="PTHR11225">
    <property type="entry name" value="NUCLEAR PORE COMPLEX PROTEIN NUP93 NUCLEOPORIN NUP93 DEAD EYE PROTEIN"/>
    <property type="match status" value="1"/>
</dbReference>
<organism evidence="6">
    <name type="scientific">Absidia glauca</name>
    <name type="common">Pin mould</name>
    <dbReference type="NCBI Taxonomy" id="4829"/>
    <lineage>
        <taxon>Eukaryota</taxon>
        <taxon>Fungi</taxon>
        <taxon>Fungi incertae sedis</taxon>
        <taxon>Mucoromycota</taxon>
        <taxon>Mucoromycotina</taxon>
        <taxon>Mucoromycetes</taxon>
        <taxon>Mucorales</taxon>
        <taxon>Cunninghamellaceae</taxon>
        <taxon>Absidia</taxon>
    </lineage>
</organism>
<feature type="region of interest" description="Disordered" evidence="5">
    <location>
        <begin position="182"/>
        <end position="239"/>
    </location>
</feature>
<dbReference type="InterPro" id="IPR007231">
    <property type="entry name" value="Nucleoporin_int_Nup93/Nic96"/>
</dbReference>
<dbReference type="EMBL" id="LT554386">
    <property type="protein sequence ID" value="SAM04498.1"/>
    <property type="molecule type" value="Genomic_DNA"/>
</dbReference>
<keyword evidence="4" id="KW-0813">Transport</keyword>
<evidence type="ECO:0000313" key="7">
    <source>
        <dbReference type="Proteomes" id="UP000078561"/>
    </source>
</evidence>
<dbReference type="AlphaFoldDB" id="A0A168QEM5"/>
<feature type="compositionally biased region" description="Polar residues" evidence="5">
    <location>
        <begin position="210"/>
        <end position="219"/>
    </location>
</feature>
<keyword evidence="7" id="KW-1185">Reference proteome</keyword>
<evidence type="ECO:0000256" key="2">
    <source>
        <dbReference type="ARBA" id="ARBA00010186"/>
    </source>
</evidence>
<comment type="subcellular location">
    <subcellularLocation>
        <location evidence="1">Nucleus envelope</location>
    </subcellularLocation>
    <subcellularLocation>
        <location evidence="4">Nucleus</location>
        <location evidence="4">Nuclear pore complex</location>
    </subcellularLocation>
</comment>
<dbReference type="InParanoid" id="A0A168QEM5"/>
<reference evidence="6" key="1">
    <citation type="submission" date="2016-04" db="EMBL/GenBank/DDBJ databases">
        <authorList>
            <person name="Evans L.H."/>
            <person name="Alamgir A."/>
            <person name="Owens N."/>
            <person name="Weber N.D."/>
            <person name="Virtaneva K."/>
            <person name="Barbian K."/>
            <person name="Babar A."/>
            <person name="Rosenke K."/>
        </authorList>
    </citation>
    <scope>NUCLEOTIDE SEQUENCE [LARGE SCALE GENOMIC DNA]</scope>
    <source>
        <strain evidence="6">CBS 101.48</strain>
    </source>
</reference>
<gene>
    <name evidence="6" type="primary">ABSGL_10362.1 scaffold 11921</name>
</gene>
<keyword evidence="4" id="KW-0653">Protein transport</keyword>
<dbReference type="STRING" id="4829.A0A168QEM5"/>
<keyword evidence="3 4" id="KW-0539">Nucleus</keyword>
<comment type="similarity">
    <text evidence="2 4">Belongs to the nucleoporin interacting component (NIC) family.</text>
</comment>
<dbReference type="GO" id="GO:0016973">
    <property type="term" value="P:poly(A)+ mRNA export from nucleus"/>
    <property type="evidence" value="ECO:0007669"/>
    <property type="project" value="TreeGrafter"/>
</dbReference>
<evidence type="ECO:0000256" key="3">
    <source>
        <dbReference type="ARBA" id="ARBA00023242"/>
    </source>
</evidence>
<keyword evidence="4" id="KW-0811">Translocation</keyword>
<feature type="compositionally biased region" description="Polar residues" evidence="5">
    <location>
        <begin position="182"/>
        <end position="197"/>
    </location>
</feature>
<proteinExistence type="inferred from homology"/>
<protein>
    <recommendedName>
        <fullName evidence="4">Nuclear pore protein</fullName>
    </recommendedName>
</protein>
<keyword evidence="4" id="KW-0472">Membrane</keyword>
<feature type="compositionally biased region" description="Basic residues" evidence="5">
    <location>
        <begin position="23"/>
        <end position="34"/>
    </location>
</feature>
<evidence type="ECO:0000256" key="5">
    <source>
        <dbReference type="SAM" id="MobiDB-lite"/>
    </source>
</evidence>
<dbReference type="GO" id="GO:0017056">
    <property type="term" value="F:structural constituent of nuclear pore"/>
    <property type="evidence" value="ECO:0007669"/>
    <property type="project" value="InterPro"/>
</dbReference>
<evidence type="ECO:0000256" key="4">
    <source>
        <dbReference type="RuleBase" id="RU364035"/>
    </source>
</evidence>
<feature type="region of interest" description="Disordered" evidence="5">
    <location>
        <begin position="1"/>
        <end position="130"/>
    </location>
</feature>
<keyword evidence="4" id="KW-0906">Nuclear pore complex</keyword>
<dbReference type="GO" id="GO:0006606">
    <property type="term" value="P:protein import into nucleus"/>
    <property type="evidence" value="ECO:0007669"/>
    <property type="project" value="TreeGrafter"/>
</dbReference>
<sequence length="693" mass="79223">MTPSERPRRKTYNKALENIHTYYKPKKRGGRSKKQAPEMKKVSPKKRPVGSARSSPRPPHVPFDDIVPGPSDYAIDVSADSPVPGPSNYATSVSNDPHVAGPSNYAISVSPNPPVAGPSNYATAVSTDPPVAGPSHYAIAVSTDPPVAGTSNDAISVSTNTIYYSCFSSPASSYVTARQSFGSASTSNEQDNVSIKQESIESEDDDYYGINSSRWDPSTYQPPPRNSDSRSPMAPTPPPPSLLINYAEAVVDLNLHRLQGQDCRIGAKFFTTMRNEYDANIHGSDFHQLCLAWNFIRYVAGENRSSLAPLNYRRLEARFVPSVAAPEHYHSDRAVRARKCLIERTKIWLEDMWWEDMKRVVLNADVVEPIMDGDLNWIYRYISITMMTSGLWVWNDDRLEIFSHIPIWAMVYYACRSGRTEAILHYMRTHTDWFDPNIIVCFEDYIDNRPFSEHNQSWIEREELACHDNRGDPFKWMFLQLISRKYTPIPGGSVIIKGSYDNLWTHLNMIRENPTFSRAPNYTLEDIQSAVRFYPIQDDNLLEVVHMNLMTFQFERAVHMLYENQDTRLHAVHLAITLMYYGLLRIPDTPTEHLRTYTVMDAPNGQATWDMKTMLDRYLQAPVNEGFPTTFQDMSPHYAIHYLALLTIYTSRNDYRNDDAISVSRSSVRLLASIENENEFFENLHDHTEEYSR</sequence>
<evidence type="ECO:0000256" key="1">
    <source>
        <dbReference type="ARBA" id="ARBA00004259"/>
    </source>
</evidence>
<dbReference type="Pfam" id="PF04097">
    <property type="entry name" value="Nic96"/>
    <property type="match status" value="1"/>
</dbReference>
<dbReference type="OrthoDB" id="1918363at2759"/>
<dbReference type="GO" id="GO:0005643">
    <property type="term" value="C:nuclear pore"/>
    <property type="evidence" value="ECO:0007669"/>
    <property type="project" value="UniProtKB-SubCell"/>
</dbReference>
<keyword evidence="4" id="KW-0509">mRNA transport</keyword>
<dbReference type="Proteomes" id="UP000078561">
    <property type="component" value="Unassembled WGS sequence"/>
</dbReference>